<sequence>MWTCENCGRIFKKERQIHSCQKVTIGSHFINKERAKELFDYLLKRIEKNIGKCKVISLPCCIHLFGNYDFLAALPKRDKIEIRFALDRVLKSQRLKIAVLLSSKTFKNCFDIHSKQEIDHEFMSWIKESYFLKS</sequence>
<feature type="domain" description="DUF5655" evidence="1">
    <location>
        <begin position="27"/>
        <end position="131"/>
    </location>
</feature>
<evidence type="ECO:0000313" key="2">
    <source>
        <dbReference type="EMBL" id="OGK56154.1"/>
    </source>
</evidence>
<dbReference type="InterPro" id="IPR043714">
    <property type="entry name" value="DUF5655"/>
</dbReference>
<name>A0A1F7JKM1_9BACT</name>
<dbReference type="Proteomes" id="UP000176376">
    <property type="component" value="Unassembled WGS sequence"/>
</dbReference>
<dbReference type="STRING" id="1802074.A3J15_02830"/>
<dbReference type="AlphaFoldDB" id="A0A1F7JKM1"/>
<evidence type="ECO:0000259" key="1">
    <source>
        <dbReference type="Pfam" id="PF18899"/>
    </source>
</evidence>
<dbReference type="Pfam" id="PF18899">
    <property type="entry name" value="DUF5655"/>
    <property type="match status" value="1"/>
</dbReference>
<proteinExistence type="predicted"/>
<protein>
    <recommendedName>
        <fullName evidence="1">DUF5655 domain-containing protein</fullName>
    </recommendedName>
</protein>
<dbReference type="EMBL" id="MGAY01000046">
    <property type="protein sequence ID" value="OGK56154.1"/>
    <property type="molecule type" value="Genomic_DNA"/>
</dbReference>
<evidence type="ECO:0000313" key="3">
    <source>
        <dbReference type="Proteomes" id="UP000176376"/>
    </source>
</evidence>
<accession>A0A1F7JKM1</accession>
<organism evidence="2 3">
    <name type="scientific">Candidatus Roizmanbacteria bacterium RIFCSPLOWO2_02_FULL_38_10</name>
    <dbReference type="NCBI Taxonomy" id="1802074"/>
    <lineage>
        <taxon>Bacteria</taxon>
        <taxon>Candidatus Roizmaniibacteriota</taxon>
    </lineage>
</organism>
<comment type="caution">
    <text evidence="2">The sequence shown here is derived from an EMBL/GenBank/DDBJ whole genome shotgun (WGS) entry which is preliminary data.</text>
</comment>
<gene>
    <name evidence="2" type="ORF">A3J15_02830</name>
</gene>
<reference evidence="2 3" key="1">
    <citation type="journal article" date="2016" name="Nat. Commun.">
        <title>Thousands of microbial genomes shed light on interconnected biogeochemical processes in an aquifer system.</title>
        <authorList>
            <person name="Anantharaman K."/>
            <person name="Brown C.T."/>
            <person name="Hug L.A."/>
            <person name="Sharon I."/>
            <person name="Castelle C.J."/>
            <person name="Probst A.J."/>
            <person name="Thomas B.C."/>
            <person name="Singh A."/>
            <person name="Wilkins M.J."/>
            <person name="Karaoz U."/>
            <person name="Brodie E.L."/>
            <person name="Williams K.H."/>
            <person name="Hubbard S.S."/>
            <person name="Banfield J.F."/>
        </authorList>
    </citation>
    <scope>NUCLEOTIDE SEQUENCE [LARGE SCALE GENOMIC DNA]</scope>
</reference>